<name>A0AAE3UIJ9_9BACT</name>
<dbReference type="Proteomes" id="UP001232063">
    <property type="component" value="Unassembled WGS sequence"/>
</dbReference>
<keyword evidence="3" id="KW-1185">Reference proteome</keyword>
<dbReference type="EMBL" id="JASJOU010000026">
    <property type="protein sequence ID" value="MDJ1506685.1"/>
    <property type="molecule type" value="Genomic_DNA"/>
</dbReference>
<dbReference type="PANTHER" id="PTHR22916:SF3">
    <property type="entry name" value="UDP-GLCNAC:BETAGAL BETA-1,3-N-ACETYLGLUCOSAMINYLTRANSFERASE-LIKE PROTEIN 1"/>
    <property type="match status" value="1"/>
</dbReference>
<dbReference type="SUPFAM" id="SSF53448">
    <property type="entry name" value="Nucleotide-diphospho-sugar transferases"/>
    <property type="match status" value="1"/>
</dbReference>
<dbReference type="PANTHER" id="PTHR22916">
    <property type="entry name" value="GLYCOSYLTRANSFERASE"/>
    <property type="match status" value="1"/>
</dbReference>
<reference evidence="2" key="1">
    <citation type="submission" date="2023-05" db="EMBL/GenBank/DDBJ databases">
        <authorList>
            <person name="Zhang X."/>
        </authorList>
    </citation>
    <scope>NUCLEOTIDE SEQUENCE</scope>
    <source>
        <strain evidence="2">BD1B2-1</strain>
    </source>
</reference>
<keyword evidence="2" id="KW-0808">Transferase</keyword>
<accession>A0AAE3UIJ9</accession>
<feature type="domain" description="Glycosyltransferase 2-like" evidence="1">
    <location>
        <begin position="12"/>
        <end position="156"/>
    </location>
</feature>
<keyword evidence="2" id="KW-0328">Glycosyltransferase</keyword>
<organism evidence="2 3">
    <name type="scientific">Xanthocytophaga agilis</name>
    <dbReference type="NCBI Taxonomy" id="3048010"/>
    <lineage>
        <taxon>Bacteria</taxon>
        <taxon>Pseudomonadati</taxon>
        <taxon>Bacteroidota</taxon>
        <taxon>Cytophagia</taxon>
        <taxon>Cytophagales</taxon>
        <taxon>Rhodocytophagaceae</taxon>
        <taxon>Xanthocytophaga</taxon>
    </lineage>
</organism>
<dbReference type="GO" id="GO:0016758">
    <property type="term" value="F:hexosyltransferase activity"/>
    <property type="evidence" value="ECO:0007669"/>
    <property type="project" value="UniProtKB-ARBA"/>
</dbReference>
<dbReference type="AlphaFoldDB" id="A0AAE3UIJ9"/>
<dbReference type="InterPro" id="IPR001173">
    <property type="entry name" value="Glyco_trans_2-like"/>
</dbReference>
<evidence type="ECO:0000259" key="1">
    <source>
        <dbReference type="Pfam" id="PF00535"/>
    </source>
</evidence>
<dbReference type="InterPro" id="IPR029044">
    <property type="entry name" value="Nucleotide-diphossugar_trans"/>
</dbReference>
<sequence>MSFLKDSDPLVTIICLCYNQERFVIEALQSVMNQTYSQIQLIVIDDGSTDNSASVIANFLSPYPSVTFLRLSQNIGMTKAFNKGLVLAEGEFIVDLAGDDVLHPERIEKQVHTFQQLDSSYGVVFSDAWLTDENSKVIGTFYKRNPEGILQENVPFGDIYMDMLHRYCVCAPTIMSRRQVYNDLQGYDETLVYEDFDFFIRSARKYKYWYLNELLTSYRQSPHSDSQKWYRKNHNPHLKSTLAVCRKAYEQNISEAENEALAHRVRYLLRQCFFTENFGLVKEYMDLLQTMHRPDIISQSITALARMRIRTGFLFFGYMNLRKLLTTRTR</sequence>
<gene>
    <name evidence="2" type="ORF">QNI22_38955</name>
</gene>
<proteinExistence type="predicted"/>
<dbReference type="EC" id="2.4.-.-" evidence="2"/>
<dbReference type="Pfam" id="PF00535">
    <property type="entry name" value="Glycos_transf_2"/>
    <property type="match status" value="1"/>
</dbReference>
<dbReference type="RefSeq" id="WP_314519809.1">
    <property type="nucleotide sequence ID" value="NZ_JASJOU010000026.1"/>
</dbReference>
<comment type="caution">
    <text evidence="2">The sequence shown here is derived from an EMBL/GenBank/DDBJ whole genome shotgun (WGS) entry which is preliminary data.</text>
</comment>
<dbReference type="Gene3D" id="3.90.550.10">
    <property type="entry name" value="Spore Coat Polysaccharide Biosynthesis Protein SpsA, Chain A"/>
    <property type="match status" value="1"/>
</dbReference>
<protein>
    <submittedName>
        <fullName evidence="2">Glycosyltransferase</fullName>
        <ecNumber evidence="2">2.4.-.-</ecNumber>
    </submittedName>
</protein>
<evidence type="ECO:0000313" key="2">
    <source>
        <dbReference type="EMBL" id="MDJ1506685.1"/>
    </source>
</evidence>
<evidence type="ECO:0000313" key="3">
    <source>
        <dbReference type="Proteomes" id="UP001232063"/>
    </source>
</evidence>